<name>A0ABD2G699_PAGBO</name>
<sequence>MTGAGEDTTGLHCVRNQPHLWKKRFSNRFLRFPSTRKGALQHIRRCYPPDGDFYRSFFFSCRSSSERMLREEHRSG</sequence>
<gene>
    <name evidence="1" type="ORF">OYC64_008823</name>
</gene>
<dbReference type="AlphaFoldDB" id="A0ABD2G699"/>
<evidence type="ECO:0000313" key="2">
    <source>
        <dbReference type="Proteomes" id="UP001619887"/>
    </source>
</evidence>
<keyword evidence="2" id="KW-1185">Reference proteome</keyword>
<protein>
    <submittedName>
        <fullName evidence="1">Uncharacterized protein</fullName>
    </submittedName>
</protein>
<evidence type="ECO:0000313" key="1">
    <source>
        <dbReference type="EMBL" id="KAL3049442.1"/>
    </source>
</evidence>
<reference evidence="1 2" key="1">
    <citation type="journal article" date="2022" name="G3 (Bethesda)">
        <title>Evaluating Illumina-, Nanopore-, and PacBio-based genome assembly strategies with the bald notothen, Trematomus borchgrevinki.</title>
        <authorList>
            <person name="Rayamajhi N."/>
            <person name="Cheng C.C."/>
            <person name="Catchen J.M."/>
        </authorList>
    </citation>
    <scope>NUCLEOTIDE SEQUENCE [LARGE SCALE GENOMIC DNA]</scope>
    <source>
        <strain evidence="1">AGRC-2024</strain>
    </source>
</reference>
<proteinExistence type="predicted"/>
<comment type="caution">
    <text evidence="1">The sequence shown here is derived from an EMBL/GenBank/DDBJ whole genome shotgun (WGS) entry which is preliminary data.</text>
</comment>
<organism evidence="1 2">
    <name type="scientific">Pagothenia borchgrevinki</name>
    <name type="common">Bald rockcod</name>
    <name type="synonym">Trematomus borchgrevinki</name>
    <dbReference type="NCBI Taxonomy" id="8213"/>
    <lineage>
        <taxon>Eukaryota</taxon>
        <taxon>Metazoa</taxon>
        <taxon>Chordata</taxon>
        <taxon>Craniata</taxon>
        <taxon>Vertebrata</taxon>
        <taxon>Euteleostomi</taxon>
        <taxon>Actinopterygii</taxon>
        <taxon>Neopterygii</taxon>
        <taxon>Teleostei</taxon>
        <taxon>Neoteleostei</taxon>
        <taxon>Acanthomorphata</taxon>
        <taxon>Eupercaria</taxon>
        <taxon>Perciformes</taxon>
        <taxon>Notothenioidei</taxon>
        <taxon>Nototheniidae</taxon>
        <taxon>Pagothenia</taxon>
    </lineage>
</organism>
<dbReference type="EMBL" id="JBIYXZ010002082">
    <property type="protein sequence ID" value="KAL3049442.1"/>
    <property type="molecule type" value="Genomic_DNA"/>
</dbReference>
<accession>A0ABD2G699</accession>
<dbReference type="Proteomes" id="UP001619887">
    <property type="component" value="Unassembled WGS sequence"/>
</dbReference>
<reference evidence="1 2" key="2">
    <citation type="journal article" date="2024" name="G3 (Bethesda)">
        <title>The genome of the cryopelagic Antarctic bald notothen, Trematomus borchgrevinki.</title>
        <authorList>
            <person name="Rayamajhi N."/>
            <person name="Rivera-Colon A.G."/>
            <person name="Minhas B.F."/>
            <person name="Cheng C.C."/>
            <person name="Catchen J.M."/>
        </authorList>
    </citation>
    <scope>NUCLEOTIDE SEQUENCE [LARGE SCALE GENOMIC DNA]</scope>
    <source>
        <strain evidence="1">AGRC-2024</strain>
    </source>
</reference>